<protein>
    <submittedName>
        <fullName evidence="2">BTB/POZ domain-containing protein 2</fullName>
    </submittedName>
</protein>
<dbReference type="InterPro" id="IPR011705">
    <property type="entry name" value="BACK"/>
</dbReference>
<dbReference type="EMBL" id="QDEB01027601">
    <property type="protein sequence ID" value="RZC40253.1"/>
    <property type="molecule type" value="Genomic_DNA"/>
</dbReference>
<proteinExistence type="predicted"/>
<dbReference type="PANTHER" id="PTHR45774">
    <property type="entry name" value="BTB/POZ DOMAIN-CONTAINING"/>
    <property type="match status" value="1"/>
</dbReference>
<organism evidence="2 3">
    <name type="scientific">Asbolus verrucosus</name>
    <name type="common">Desert ironclad beetle</name>
    <dbReference type="NCBI Taxonomy" id="1661398"/>
    <lineage>
        <taxon>Eukaryota</taxon>
        <taxon>Metazoa</taxon>
        <taxon>Ecdysozoa</taxon>
        <taxon>Arthropoda</taxon>
        <taxon>Hexapoda</taxon>
        <taxon>Insecta</taxon>
        <taxon>Pterygota</taxon>
        <taxon>Neoptera</taxon>
        <taxon>Endopterygota</taxon>
        <taxon>Coleoptera</taxon>
        <taxon>Polyphaga</taxon>
        <taxon>Cucujiformia</taxon>
        <taxon>Tenebrionidae</taxon>
        <taxon>Pimeliinae</taxon>
        <taxon>Asbolus</taxon>
    </lineage>
</organism>
<dbReference type="Proteomes" id="UP000292052">
    <property type="component" value="Unassembled WGS sequence"/>
</dbReference>
<reference evidence="2 3" key="1">
    <citation type="submission" date="2017-03" db="EMBL/GenBank/DDBJ databases">
        <title>Genome of the blue death feigning beetle - Asbolus verrucosus.</title>
        <authorList>
            <person name="Rider S.D."/>
        </authorList>
    </citation>
    <scope>NUCLEOTIDE SEQUENCE [LARGE SCALE GENOMIC DNA]</scope>
    <source>
        <strain evidence="2">Butters</strain>
        <tissue evidence="2">Head and leg muscle</tissue>
    </source>
</reference>
<dbReference type="PANTHER" id="PTHR45774:SF4">
    <property type="entry name" value="AXUNDEAD, ISOFORM F"/>
    <property type="match status" value="1"/>
</dbReference>
<keyword evidence="3" id="KW-1185">Reference proteome</keyword>
<comment type="caution">
    <text evidence="2">The sequence shown here is derived from an EMBL/GenBank/DDBJ whole genome shotgun (WGS) entry which is preliminary data.</text>
</comment>
<dbReference type="Gene3D" id="1.25.40.420">
    <property type="match status" value="1"/>
</dbReference>
<sequence length="333" mass="38597">ILPKMVIVTNEPYAETEPMLNAVTSEETPETKFRRNSYAEEAYKNITISMKADQLQIEDPNLACKLLSTAVNLKNMPLAKQCIEILDRKLDKNNVLSIFSHLSQCKMPCSNPNDFEPSAPPIVENENLRDKDWVQELTDNLRHNCLLEIDKNSDYILKQSEILNLSYSDLLAIITRDTLEVRSECLVYLTVLKWATKECHRRTLQPHLVNIKAVVRDLRYAPRYGLMSKREFCSRTIQGEKGPTRSNILEEQEWRKIQFYIKEKSKNRPVEELPSKMSQQRVIGTEKPKLLSSQSSIRAMDCLEKNKNTRCNNSTTCDRFLLNFLTCWSAIFD</sequence>
<gene>
    <name evidence="2" type="ORF">BDFB_008744</name>
</gene>
<evidence type="ECO:0000313" key="2">
    <source>
        <dbReference type="EMBL" id="RZC40253.1"/>
    </source>
</evidence>
<feature type="non-terminal residue" evidence="2">
    <location>
        <position position="1"/>
    </location>
</feature>
<dbReference type="OrthoDB" id="6335872at2759"/>
<dbReference type="Pfam" id="PF07707">
    <property type="entry name" value="BACK"/>
    <property type="match status" value="1"/>
</dbReference>
<evidence type="ECO:0000259" key="1">
    <source>
        <dbReference type="Pfam" id="PF07707"/>
    </source>
</evidence>
<dbReference type="GO" id="GO:0005829">
    <property type="term" value="C:cytosol"/>
    <property type="evidence" value="ECO:0007669"/>
    <property type="project" value="TreeGrafter"/>
</dbReference>
<dbReference type="GO" id="GO:0022008">
    <property type="term" value="P:neurogenesis"/>
    <property type="evidence" value="ECO:0007669"/>
    <property type="project" value="TreeGrafter"/>
</dbReference>
<dbReference type="STRING" id="1661398.A0A482W6I4"/>
<dbReference type="AlphaFoldDB" id="A0A482W6I4"/>
<evidence type="ECO:0000313" key="3">
    <source>
        <dbReference type="Proteomes" id="UP000292052"/>
    </source>
</evidence>
<feature type="domain" description="BACK" evidence="1">
    <location>
        <begin position="140"/>
        <end position="205"/>
    </location>
</feature>
<name>A0A482W6I4_ASBVE</name>
<accession>A0A482W6I4</accession>